<dbReference type="Proteomes" id="UP000274271">
    <property type="component" value="Unassembled WGS sequence"/>
</dbReference>
<dbReference type="InterPro" id="IPR051531">
    <property type="entry name" value="N-acetyltransferase"/>
</dbReference>
<sequence>MLTVNFSPFPTLRTERLEIRKLVKGDEEDLFAIRSNKTLMRFIPRPLAQSAQDAALLIQGFSDAIRANESITWGIALRSEPRVIGTIGFVRIFKEHYRAEVGYLLHPDFHGTGMMREALLALVDYGFQGLKLHSIEAVVDPENTASAKLLERSGFTKEGHFKENKYFNGRFMDSVYYTRWQPRK</sequence>
<dbReference type="PANTHER" id="PTHR43792">
    <property type="entry name" value="GNAT FAMILY, PUTATIVE (AFU_ORTHOLOGUE AFUA_3G00765)-RELATED-RELATED"/>
    <property type="match status" value="1"/>
</dbReference>
<accession>A0A3P1CVK3</accession>
<dbReference type="InterPro" id="IPR016181">
    <property type="entry name" value="Acyl_CoA_acyltransferase"/>
</dbReference>
<keyword evidence="2" id="KW-0808">Transferase</keyword>
<organism evidence="2 3">
    <name type="scientific">Larkinella knui</name>
    <dbReference type="NCBI Taxonomy" id="2025310"/>
    <lineage>
        <taxon>Bacteria</taxon>
        <taxon>Pseudomonadati</taxon>
        <taxon>Bacteroidota</taxon>
        <taxon>Cytophagia</taxon>
        <taxon>Cytophagales</taxon>
        <taxon>Spirosomataceae</taxon>
        <taxon>Larkinella</taxon>
    </lineage>
</organism>
<feature type="domain" description="N-acetyltransferase" evidence="1">
    <location>
        <begin position="10"/>
        <end position="182"/>
    </location>
</feature>
<dbReference type="GO" id="GO:0016747">
    <property type="term" value="F:acyltransferase activity, transferring groups other than amino-acyl groups"/>
    <property type="evidence" value="ECO:0007669"/>
    <property type="project" value="InterPro"/>
</dbReference>
<dbReference type="PANTHER" id="PTHR43792:SF1">
    <property type="entry name" value="N-ACETYLTRANSFERASE DOMAIN-CONTAINING PROTEIN"/>
    <property type="match status" value="1"/>
</dbReference>
<gene>
    <name evidence="2" type="ORF">EHT87_03410</name>
</gene>
<dbReference type="Gene3D" id="3.40.630.30">
    <property type="match status" value="1"/>
</dbReference>
<dbReference type="InterPro" id="IPR000182">
    <property type="entry name" value="GNAT_dom"/>
</dbReference>
<dbReference type="Pfam" id="PF13302">
    <property type="entry name" value="Acetyltransf_3"/>
    <property type="match status" value="1"/>
</dbReference>
<keyword evidence="3" id="KW-1185">Reference proteome</keyword>
<dbReference type="SUPFAM" id="SSF55729">
    <property type="entry name" value="Acyl-CoA N-acyltransferases (Nat)"/>
    <property type="match status" value="1"/>
</dbReference>
<comment type="caution">
    <text evidence="2">The sequence shown here is derived from an EMBL/GenBank/DDBJ whole genome shotgun (WGS) entry which is preliminary data.</text>
</comment>
<evidence type="ECO:0000259" key="1">
    <source>
        <dbReference type="PROSITE" id="PS51186"/>
    </source>
</evidence>
<dbReference type="OrthoDB" id="9811523at2"/>
<evidence type="ECO:0000313" key="3">
    <source>
        <dbReference type="Proteomes" id="UP000274271"/>
    </source>
</evidence>
<dbReference type="EMBL" id="RQJP01000001">
    <property type="protein sequence ID" value="RRB17345.1"/>
    <property type="molecule type" value="Genomic_DNA"/>
</dbReference>
<dbReference type="PROSITE" id="PS51186">
    <property type="entry name" value="GNAT"/>
    <property type="match status" value="1"/>
</dbReference>
<evidence type="ECO:0000313" key="2">
    <source>
        <dbReference type="EMBL" id="RRB17345.1"/>
    </source>
</evidence>
<proteinExistence type="predicted"/>
<name>A0A3P1CVK3_9BACT</name>
<protein>
    <submittedName>
        <fullName evidence="2">N-acetyltransferase</fullName>
    </submittedName>
</protein>
<reference evidence="2 3" key="1">
    <citation type="submission" date="2018-11" db="EMBL/GenBank/DDBJ databases">
        <authorList>
            <person name="Zhou Z."/>
            <person name="Wang G."/>
        </authorList>
    </citation>
    <scope>NUCLEOTIDE SEQUENCE [LARGE SCALE GENOMIC DNA]</scope>
    <source>
        <strain evidence="2 3">KCTC42998</strain>
    </source>
</reference>
<dbReference type="RefSeq" id="WP_124903865.1">
    <property type="nucleotide sequence ID" value="NZ_RQJP01000001.1"/>
</dbReference>
<dbReference type="AlphaFoldDB" id="A0A3P1CVK3"/>